<keyword evidence="5" id="KW-1185">Reference proteome</keyword>
<dbReference type="InterPro" id="IPR011330">
    <property type="entry name" value="Glyco_hydro/deAcase_b/a-brl"/>
</dbReference>
<sequence length="284" mass="31909">MKNYFACLILGLVILEGCQSKAEEANKEVPQKTTELNAIVTKTEVQKVTNDAATILSKKEVPILCYHNIKNFDASAGPMTKVYSVKPADFAAQMKALSVAGYHTILPAQLYEYLVHDGPLPSKPIMITFDDTRGEQYTIGAAEMEKYGFKGVFFVMTVSINRPNYLSKEQIKELSDTGNVIAAHTWDHHMVTKYSGDDWNTQLVKPKAKLEEITGTPVTYFAYPFGLWNKEAIPEIKKSGYQMAFILSTKRDSIDPLYTIRRMIVSGTWNTEGMMKSTESTFNK</sequence>
<dbReference type="EMBL" id="FOFZ01000001">
    <property type="protein sequence ID" value="SEQ04483.1"/>
    <property type="molecule type" value="Genomic_DNA"/>
</dbReference>
<dbReference type="AlphaFoldDB" id="A0A1H9CV55"/>
<dbReference type="PANTHER" id="PTHR34216">
    <property type="match status" value="1"/>
</dbReference>
<dbReference type="PROSITE" id="PS51677">
    <property type="entry name" value="NODB"/>
    <property type="match status" value="1"/>
</dbReference>
<name>A0A1H9CV55_FLAFI</name>
<keyword evidence="2" id="KW-0732">Signal</keyword>
<evidence type="ECO:0000256" key="1">
    <source>
        <dbReference type="ARBA" id="ARBA00004613"/>
    </source>
</evidence>
<organism evidence="4 5">
    <name type="scientific">Flavobacterium frigoris</name>
    <dbReference type="NCBI Taxonomy" id="229204"/>
    <lineage>
        <taxon>Bacteria</taxon>
        <taxon>Pseudomonadati</taxon>
        <taxon>Bacteroidota</taxon>
        <taxon>Flavobacteriia</taxon>
        <taxon>Flavobacteriales</taxon>
        <taxon>Flavobacteriaceae</taxon>
        <taxon>Flavobacterium</taxon>
    </lineage>
</organism>
<protein>
    <submittedName>
        <fullName evidence="4">Polysaccharide deacetylase</fullName>
    </submittedName>
</protein>
<dbReference type="InterPro" id="IPR002509">
    <property type="entry name" value="NODB_dom"/>
</dbReference>
<dbReference type="RefSeq" id="WP_074721124.1">
    <property type="nucleotide sequence ID" value="NZ_CBCRVS010000002.1"/>
</dbReference>
<gene>
    <name evidence="4" type="ORF">SAMN05444355_101267</name>
</gene>
<reference evidence="5" key="1">
    <citation type="submission" date="2016-10" db="EMBL/GenBank/DDBJ databases">
        <authorList>
            <person name="Varghese N."/>
            <person name="Submissions S."/>
        </authorList>
    </citation>
    <scope>NUCLEOTIDE SEQUENCE [LARGE SCALE GENOMIC DNA]</scope>
    <source>
        <strain evidence="5">DSM 15719</strain>
    </source>
</reference>
<feature type="domain" description="NodB homology" evidence="3">
    <location>
        <begin position="123"/>
        <end position="284"/>
    </location>
</feature>
<dbReference type="Proteomes" id="UP000183658">
    <property type="component" value="Unassembled WGS sequence"/>
</dbReference>
<accession>A0A1H9CV55</accession>
<dbReference type="Pfam" id="PF01522">
    <property type="entry name" value="Polysacc_deac_1"/>
    <property type="match status" value="1"/>
</dbReference>
<dbReference type="SUPFAM" id="SSF88713">
    <property type="entry name" value="Glycoside hydrolase/deacetylase"/>
    <property type="match status" value="1"/>
</dbReference>
<dbReference type="PANTHER" id="PTHR34216:SF3">
    <property type="entry name" value="POLY-BETA-1,6-N-ACETYL-D-GLUCOSAMINE N-DEACETYLASE"/>
    <property type="match status" value="1"/>
</dbReference>
<evidence type="ECO:0000259" key="3">
    <source>
        <dbReference type="PROSITE" id="PS51677"/>
    </source>
</evidence>
<dbReference type="InterPro" id="IPR051398">
    <property type="entry name" value="Polysacch_Deacetylase"/>
</dbReference>
<dbReference type="GO" id="GO:0016810">
    <property type="term" value="F:hydrolase activity, acting on carbon-nitrogen (but not peptide) bonds"/>
    <property type="evidence" value="ECO:0007669"/>
    <property type="project" value="InterPro"/>
</dbReference>
<dbReference type="OrthoDB" id="9778320at2"/>
<evidence type="ECO:0000313" key="4">
    <source>
        <dbReference type="EMBL" id="SEQ04483.1"/>
    </source>
</evidence>
<dbReference type="Gene3D" id="3.20.20.370">
    <property type="entry name" value="Glycoside hydrolase/deacetylase"/>
    <property type="match status" value="1"/>
</dbReference>
<evidence type="ECO:0000256" key="2">
    <source>
        <dbReference type="ARBA" id="ARBA00022729"/>
    </source>
</evidence>
<dbReference type="GO" id="GO:0005975">
    <property type="term" value="P:carbohydrate metabolic process"/>
    <property type="evidence" value="ECO:0007669"/>
    <property type="project" value="InterPro"/>
</dbReference>
<dbReference type="GO" id="GO:0005576">
    <property type="term" value="C:extracellular region"/>
    <property type="evidence" value="ECO:0007669"/>
    <property type="project" value="UniProtKB-SubCell"/>
</dbReference>
<comment type="subcellular location">
    <subcellularLocation>
        <location evidence="1">Secreted</location>
    </subcellularLocation>
</comment>
<evidence type="ECO:0000313" key="5">
    <source>
        <dbReference type="Proteomes" id="UP000183658"/>
    </source>
</evidence>
<dbReference type="CDD" id="cd10918">
    <property type="entry name" value="CE4_NodB_like_5s_6s"/>
    <property type="match status" value="1"/>
</dbReference>
<proteinExistence type="predicted"/>